<feature type="domain" description="Serine aminopeptidase S33" evidence="2">
    <location>
        <begin position="91"/>
        <end position="227"/>
    </location>
</feature>
<dbReference type="Gene3D" id="3.40.50.1820">
    <property type="entry name" value="alpha/beta hydrolase"/>
    <property type="match status" value="1"/>
</dbReference>
<evidence type="ECO:0000313" key="4">
    <source>
        <dbReference type="Proteomes" id="UP000250192"/>
    </source>
</evidence>
<dbReference type="InterPro" id="IPR022742">
    <property type="entry name" value="Hydrolase_4"/>
</dbReference>
<proteinExistence type="predicted"/>
<dbReference type="STRING" id="1660.APY09_04080"/>
<dbReference type="Pfam" id="PF12146">
    <property type="entry name" value="Hydrolase_4"/>
    <property type="match status" value="1"/>
</dbReference>
<keyword evidence="4" id="KW-1185">Reference proteome</keyword>
<dbReference type="OrthoDB" id="9801217at2"/>
<dbReference type="RefSeq" id="WP_111824046.1">
    <property type="nucleotide sequence ID" value="NZ_CAUQLB010000022.1"/>
</dbReference>
<evidence type="ECO:0000259" key="2">
    <source>
        <dbReference type="Pfam" id="PF12146"/>
    </source>
</evidence>
<dbReference type="EMBL" id="UAPR01000006">
    <property type="protein sequence ID" value="SPT56036.1"/>
    <property type="molecule type" value="Genomic_DNA"/>
</dbReference>
<dbReference type="SUPFAM" id="SSF53474">
    <property type="entry name" value="alpha/beta-Hydrolases"/>
    <property type="match status" value="1"/>
</dbReference>
<protein>
    <submittedName>
        <fullName evidence="3">Esterase/lipase</fullName>
    </submittedName>
</protein>
<dbReference type="InterPro" id="IPR029058">
    <property type="entry name" value="AB_hydrolase_fold"/>
</dbReference>
<organism evidence="3 4">
    <name type="scientific">Schaalia odontolytica</name>
    <dbReference type="NCBI Taxonomy" id="1660"/>
    <lineage>
        <taxon>Bacteria</taxon>
        <taxon>Bacillati</taxon>
        <taxon>Actinomycetota</taxon>
        <taxon>Actinomycetes</taxon>
        <taxon>Actinomycetales</taxon>
        <taxon>Actinomycetaceae</taxon>
        <taxon>Schaalia</taxon>
    </lineage>
</organism>
<evidence type="ECO:0000313" key="3">
    <source>
        <dbReference type="EMBL" id="SPT56036.1"/>
    </source>
</evidence>
<dbReference type="PANTHER" id="PTHR11614">
    <property type="entry name" value="PHOSPHOLIPASE-RELATED"/>
    <property type="match status" value="1"/>
</dbReference>
<feature type="region of interest" description="Disordered" evidence="1">
    <location>
        <begin position="1"/>
        <end position="44"/>
    </location>
</feature>
<accession>A0A2X0U4K8</accession>
<reference evidence="3 4" key="1">
    <citation type="submission" date="2018-06" db="EMBL/GenBank/DDBJ databases">
        <authorList>
            <consortium name="Pathogen Informatics"/>
            <person name="Doyle S."/>
        </authorList>
    </citation>
    <scope>NUCLEOTIDE SEQUENCE [LARGE SCALE GENOMIC DNA]</scope>
    <source>
        <strain evidence="3 4">NCTC9935</strain>
    </source>
</reference>
<name>A0A2X0U4K8_9ACTO</name>
<sequence>MSVTNDPTPGDELTPDTSGPHDLPEVETPASSHEGTAGCDVMAPWGEAGPPGSDWRADILGDGYESRSIELIDDAEGPCVATLVRATPPKNARMTILYLHGRNDYFFQTEMAERLREAGAAFYALDMRKYGRSLRPHQTIGYTDDLSVYDEEIGEAIEIIRSERDDEPFVLMGHSTGGLIATLWAHRHPGVLDGLILNSAWLEMQSMAAWRGAMAPVIGRIASRNPMWEVPAGGAGHYGRSLAGRASSDLPIPEGLEPEDPSVTGWPIALEWKRPESYPVPASWLEAIMAGHDTVEKDVHLECPVLSMVSTSSYVDDEWCERAFTSDTVLDPEVIAQRSLGLSNLVTIARFSGKHDLVLSDAPVREAVYATMRGWLDAFVR</sequence>
<evidence type="ECO:0000256" key="1">
    <source>
        <dbReference type="SAM" id="MobiDB-lite"/>
    </source>
</evidence>
<dbReference type="InterPro" id="IPR051044">
    <property type="entry name" value="MAG_DAG_Lipase"/>
</dbReference>
<dbReference type="GeneID" id="93757893"/>
<gene>
    <name evidence="3" type="ORF">NCTC9935_01556</name>
</gene>
<dbReference type="Proteomes" id="UP000250192">
    <property type="component" value="Unassembled WGS sequence"/>
</dbReference>
<dbReference type="AlphaFoldDB" id="A0A2X0U4K8"/>